<feature type="compositionally biased region" description="Polar residues" evidence="1">
    <location>
        <begin position="279"/>
        <end position="294"/>
    </location>
</feature>
<gene>
    <name evidence="2" type="ORF">B0H15DRAFT_944894</name>
</gene>
<accession>A0AAD6UE45</accession>
<comment type="caution">
    <text evidence="2">The sequence shown here is derived from an EMBL/GenBank/DDBJ whole genome shotgun (WGS) entry which is preliminary data.</text>
</comment>
<sequence length="366" mass="40586">MANSPVPNTRKRPFQDITDRFVSPQPSKSRRKPKTPGGALGERLRLRVIENTAKLAATPDGFPSSLPPSSPPLYSSSSRGGRVPLLSSEGEVAREMHRADHEELYQYGRDDFASMDDNENEYDEDAENRAPATNSDPFGFFAVERRLKAERAAQPVPAALPRQPPARATDDRERDDGRLMPTTPHKPKPGKRAAATADTVLGPGSEAPSLSSSPSPIKHAEARASPDGSMDTSGELFPARVQTRRRADGDEENAPPRRKKPRRSESPEVALPLPPRRNTCAQSAAQKETQAQKSKSAKDDVKPRSNTRATRKAPPKTKPRAKKKAVKDNDSDDDQQEKFDAERRARVEYFRKLDDYSFEKENVYVV</sequence>
<feature type="region of interest" description="Disordered" evidence="1">
    <location>
        <begin position="149"/>
        <end position="344"/>
    </location>
</feature>
<protein>
    <submittedName>
        <fullName evidence="2">Uncharacterized protein</fullName>
    </submittedName>
</protein>
<evidence type="ECO:0000313" key="2">
    <source>
        <dbReference type="EMBL" id="KAJ7099478.1"/>
    </source>
</evidence>
<reference evidence="2" key="1">
    <citation type="submission" date="2023-03" db="EMBL/GenBank/DDBJ databases">
        <title>Massive genome expansion in bonnet fungi (Mycena s.s.) driven by repeated elements and novel gene families across ecological guilds.</title>
        <authorList>
            <consortium name="Lawrence Berkeley National Laboratory"/>
            <person name="Harder C.B."/>
            <person name="Miyauchi S."/>
            <person name="Viragh M."/>
            <person name="Kuo A."/>
            <person name="Thoen E."/>
            <person name="Andreopoulos B."/>
            <person name="Lu D."/>
            <person name="Skrede I."/>
            <person name="Drula E."/>
            <person name="Henrissat B."/>
            <person name="Morin E."/>
            <person name="Kohler A."/>
            <person name="Barry K."/>
            <person name="LaButti K."/>
            <person name="Morin E."/>
            <person name="Salamov A."/>
            <person name="Lipzen A."/>
            <person name="Mereny Z."/>
            <person name="Hegedus B."/>
            <person name="Baldrian P."/>
            <person name="Stursova M."/>
            <person name="Weitz H."/>
            <person name="Taylor A."/>
            <person name="Grigoriev I.V."/>
            <person name="Nagy L.G."/>
            <person name="Martin F."/>
            <person name="Kauserud H."/>
        </authorList>
    </citation>
    <scope>NUCLEOTIDE SEQUENCE</scope>
    <source>
        <strain evidence="2">CBHHK173m</strain>
    </source>
</reference>
<evidence type="ECO:0000313" key="3">
    <source>
        <dbReference type="Proteomes" id="UP001222325"/>
    </source>
</evidence>
<keyword evidence="3" id="KW-1185">Reference proteome</keyword>
<feature type="region of interest" description="Disordered" evidence="1">
    <location>
        <begin position="1"/>
        <end position="43"/>
    </location>
</feature>
<organism evidence="2 3">
    <name type="scientific">Mycena belliarum</name>
    <dbReference type="NCBI Taxonomy" id="1033014"/>
    <lineage>
        <taxon>Eukaryota</taxon>
        <taxon>Fungi</taxon>
        <taxon>Dikarya</taxon>
        <taxon>Basidiomycota</taxon>
        <taxon>Agaricomycotina</taxon>
        <taxon>Agaricomycetes</taxon>
        <taxon>Agaricomycetidae</taxon>
        <taxon>Agaricales</taxon>
        <taxon>Marasmiineae</taxon>
        <taxon>Mycenaceae</taxon>
        <taxon>Mycena</taxon>
    </lineage>
</organism>
<dbReference type="EMBL" id="JARJCN010000007">
    <property type="protein sequence ID" value="KAJ7099478.1"/>
    <property type="molecule type" value="Genomic_DNA"/>
</dbReference>
<feature type="compositionally biased region" description="Acidic residues" evidence="1">
    <location>
        <begin position="113"/>
        <end position="126"/>
    </location>
</feature>
<feature type="region of interest" description="Disordered" evidence="1">
    <location>
        <begin position="55"/>
        <end position="84"/>
    </location>
</feature>
<dbReference type="Proteomes" id="UP001222325">
    <property type="component" value="Unassembled WGS sequence"/>
</dbReference>
<feature type="compositionally biased region" description="Basic residues" evidence="1">
    <location>
        <begin position="309"/>
        <end position="325"/>
    </location>
</feature>
<dbReference type="AlphaFoldDB" id="A0AAD6UE45"/>
<name>A0AAD6UE45_9AGAR</name>
<evidence type="ECO:0000256" key="1">
    <source>
        <dbReference type="SAM" id="MobiDB-lite"/>
    </source>
</evidence>
<proteinExistence type="predicted"/>
<feature type="compositionally biased region" description="Low complexity" evidence="1">
    <location>
        <begin position="201"/>
        <end position="216"/>
    </location>
</feature>
<feature type="region of interest" description="Disordered" evidence="1">
    <location>
        <begin position="108"/>
        <end position="137"/>
    </location>
</feature>
<feature type="compositionally biased region" description="Low complexity" evidence="1">
    <location>
        <begin position="152"/>
        <end position="167"/>
    </location>
</feature>
<feature type="compositionally biased region" description="Basic and acidic residues" evidence="1">
    <location>
        <begin position="168"/>
        <end position="178"/>
    </location>
</feature>